<dbReference type="PROSITE" id="PS51257">
    <property type="entry name" value="PROKAR_LIPOPROTEIN"/>
    <property type="match status" value="1"/>
</dbReference>
<dbReference type="EMBL" id="VFJE01000053">
    <property type="protein sequence ID" value="TPD69789.1"/>
    <property type="molecule type" value="Genomic_DNA"/>
</dbReference>
<accession>A0A501QA56</accession>
<keyword evidence="2" id="KW-1185">Reference proteome</keyword>
<sequence length="181" mass="21534">MTRILYILLLSISFIGCSTPKFYTEIATMQKEIRDDIDKAEGNPQNEVRIKGYNMNKLVLKKMRNELKNTNHILYYYSPDPSFSSNKFWFIIYDVDNKVYYNIENNDFNNKQIDLIEKTDKLSEKFALFVFNNYMNNNCELLKSKGNVNISGVRTYEAIYEINLTNKENKHCYFKNFLLMN</sequence>
<evidence type="ECO:0008006" key="3">
    <source>
        <dbReference type="Google" id="ProtNLM"/>
    </source>
</evidence>
<dbReference type="Proteomes" id="UP000319175">
    <property type="component" value="Unassembled WGS sequence"/>
</dbReference>
<reference evidence="1 2" key="1">
    <citation type="submission" date="2019-06" db="EMBL/GenBank/DDBJ databases">
        <title>Flavobacterium sp. MaA-Y11 from geoumgang.</title>
        <authorList>
            <person name="Jeong S."/>
        </authorList>
    </citation>
    <scope>NUCLEOTIDE SEQUENCE [LARGE SCALE GENOMIC DNA]</scope>
    <source>
        <strain evidence="1 2">MaA-Y11</strain>
    </source>
</reference>
<evidence type="ECO:0000313" key="2">
    <source>
        <dbReference type="Proteomes" id="UP000319175"/>
    </source>
</evidence>
<name>A0A501QA56_9FLAO</name>
<protein>
    <recommendedName>
        <fullName evidence="3">Lipoprotein</fullName>
    </recommendedName>
</protein>
<dbReference type="AlphaFoldDB" id="A0A501QA56"/>
<organism evidence="1 2">
    <name type="scientific">Flavobacterium microcysteis</name>
    <dbReference type="NCBI Taxonomy" id="2596891"/>
    <lineage>
        <taxon>Bacteria</taxon>
        <taxon>Pseudomonadati</taxon>
        <taxon>Bacteroidota</taxon>
        <taxon>Flavobacteriia</taxon>
        <taxon>Flavobacteriales</taxon>
        <taxon>Flavobacteriaceae</taxon>
        <taxon>Flavobacterium</taxon>
    </lineage>
</organism>
<evidence type="ECO:0000313" key="1">
    <source>
        <dbReference type="EMBL" id="TPD69789.1"/>
    </source>
</evidence>
<gene>
    <name evidence="1" type="ORF">FJA49_07735</name>
</gene>
<proteinExistence type="predicted"/>
<comment type="caution">
    <text evidence="1">The sequence shown here is derived from an EMBL/GenBank/DDBJ whole genome shotgun (WGS) entry which is preliminary data.</text>
</comment>